<evidence type="ECO:0000256" key="8">
    <source>
        <dbReference type="SAM" id="Phobius"/>
    </source>
</evidence>
<keyword evidence="10" id="KW-1185">Reference proteome</keyword>
<organism evidence="9 10">
    <name type="scientific">Paenibacillus harenae</name>
    <dbReference type="NCBI Taxonomy" id="306543"/>
    <lineage>
        <taxon>Bacteria</taxon>
        <taxon>Bacillati</taxon>
        <taxon>Bacillota</taxon>
        <taxon>Bacilli</taxon>
        <taxon>Bacillales</taxon>
        <taxon>Paenibacillaceae</taxon>
        <taxon>Paenibacillus</taxon>
    </lineage>
</organism>
<dbReference type="SUPFAM" id="SSF103481">
    <property type="entry name" value="Multidrug resistance efflux transporter EmrE"/>
    <property type="match status" value="1"/>
</dbReference>
<comment type="similarity">
    <text evidence="7">Belongs to the drug/metabolite transporter (DMT) superfamily. Small multidrug resistance (SMR) (TC 2.A.7.1) family.</text>
</comment>
<keyword evidence="2" id="KW-0813">Transport</keyword>
<keyword evidence="5 8" id="KW-1133">Transmembrane helix</keyword>
<dbReference type="PANTHER" id="PTHR30561:SF1">
    <property type="entry name" value="MULTIDRUG TRANSPORTER EMRE"/>
    <property type="match status" value="1"/>
</dbReference>
<dbReference type="RefSeq" id="WP_307208290.1">
    <property type="nucleotide sequence ID" value="NZ_JAUSSU010000017.1"/>
</dbReference>
<dbReference type="Gene3D" id="1.10.3730.20">
    <property type="match status" value="1"/>
</dbReference>
<comment type="subcellular location">
    <subcellularLocation>
        <location evidence="1 7">Cell membrane</location>
        <topology evidence="1 7">Multi-pass membrane protein</topology>
    </subcellularLocation>
</comment>
<evidence type="ECO:0000313" key="10">
    <source>
        <dbReference type="Proteomes" id="UP001229346"/>
    </source>
</evidence>
<dbReference type="InterPro" id="IPR000390">
    <property type="entry name" value="Small_drug/metabolite_transptr"/>
</dbReference>
<sequence length="122" mass="12954">MERLRHRKGYFYLSIAVISEIFGTSMLKLSDGFTSLLPSIGVIIGFVISFYCLSISLRTVPLSLAYAIWSGLGTAITALIGVLVWGDSFTIVSFGAIVLIIGGVVLLNASSGHGENAAEPSR</sequence>
<feature type="transmembrane region" description="Helical" evidence="8">
    <location>
        <begin position="91"/>
        <end position="109"/>
    </location>
</feature>
<evidence type="ECO:0000256" key="5">
    <source>
        <dbReference type="ARBA" id="ARBA00022989"/>
    </source>
</evidence>
<evidence type="ECO:0000256" key="6">
    <source>
        <dbReference type="ARBA" id="ARBA00023136"/>
    </source>
</evidence>
<comment type="caution">
    <text evidence="9">The sequence shown here is derived from an EMBL/GenBank/DDBJ whole genome shotgun (WGS) entry which is preliminary data.</text>
</comment>
<accession>A0ABT9U9B5</accession>
<dbReference type="Pfam" id="PF00893">
    <property type="entry name" value="Multi_Drug_Res"/>
    <property type="match status" value="1"/>
</dbReference>
<keyword evidence="4 7" id="KW-0812">Transmembrane</keyword>
<dbReference type="InterPro" id="IPR045324">
    <property type="entry name" value="Small_multidrug_res"/>
</dbReference>
<proteinExistence type="inferred from homology"/>
<keyword evidence="6 8" id="KW-0472">Membrane</keyword>
<evidence type="ECO:0000256" key="1">
    <source>
        <dbReference type="ARBA" id="ARBA00004651"/>
    </source>
</evidence>
<name>A0ABT9U9B5_PAEHA</name>
<dbReference type="Proteomes" id="UP001229346">
    <property type="component" value="Unassembled WGS sequence"/>
</dbReference>
<dbReference type="InterPro" id="IPR037185">
    <property type="entry name" value="EmrE-like"/>
</dbReference>
<protein>
    <submittedName>
        <fullName evidence="9">Multidrug resistance protein EbrB</fullName>
    </submittedName>
</protein>
<dbReference type="PANTHER" id="PTHR30561">
    <property type="entry name" value="SMR FAMILY PROTON-DEPENDENT DRUG EFFLUX TRANSPORTER SUGE"/>
    <property type="match status" value="1"/>
</dbReference>
<gene>
    <name evidence="9" type="ORF">J2T15_005718</name>
</gene>
<evidence type="ECO:0000313" key="9">
    <source>
        <dbReference type="EMBL" id="MDQ0116242.1"/>
    </source>
</evidence>
<feature type="transmembrane region" description="Helical" evidence="8">
    <location>
        <begin position="65"/>
        <end position="85"/>
    </location>
</feature>
<keyword evidence="3" id="KW-1003">Cell membrane</keyword>
<feature type="transmembrane region" description="Helical" evidence="8">
    <location>
        <begin position="33"/>
        <end position="53"/>
    </location>
</feature>
<evidence type="ECO:0000256" key="3">
    <source>
        <dbReference type="ARBA" id="ARBA00022475"/>
    </source>
</evidence>
<evidence type="ECO:0000256" key="4">
    <source>
        <dbReference type="ARBA" id="ARBA00022692"/>
    </source>
</evidence>
<evidence type="ECO:0000256" key="7">
    <source>
        <dbReference type="RuleBase" id="RU003942"/>
    </source>
</evidence>
<feature type="transmembrane region" description="Helical" evidence="8">
    <location>
        <begin position="9"/>
        <end position="27"/>
    </location>
</feature>
<evidence type="ECO:0000256" key="2">
    <source>
        <dbReference type="ARBA" id="ARBA00022448"/>
    </source>
</evidence>
<dbReference type="EMBL" id="JAUSSU010000017">
    <property type="protein sequence ID" value="MDQ0116242.1"/>
    <property type="molecule type" value="Genomic_DNA"/>
</dbReference>
<reference evidence="9 10" key="1">
    <citation type="submission" date="2023-07" db="EMBL/GenBank/DDBJ databases">
        <title>Sorghum-associated microbial communities from plants grown in Nebraska, USA.</title>
        <authorList>
            <person name="Schachtman D."/>
        </authorList>
    </citation>
    <scope>NUCLEOTIDE SEQUENCE [LARGE SCALE GENOMIC DNA]</scope>
    <source>
        <strain evidence="9 10">CC482</strain>
    </source>
</reference>